<accession>A0ABU1IQA4</accession>
<protein>
    <submittedName>
        <fullName evidence="1">Uncharacterized protein</fullName>
    </submittedName>
</protein>
<evidence type="ECO:0000313" key="2">
    <source>
        <dbReference type="Proteomes" id="UP001185012"/>
    </source>
</evidence>
<dbReference type="EMBL" id="JAVDQG010000004">
    <property type="protein sequence ID" value="MDR6226109.1"/>
    <property type="molecule type" value="Genomic_DNA"/>
</dbReference>
<evidence type="ECO:0000313" key="1">
    <source>
        <dbReference type="EMBL" id="MDR6226109.1"/>
    </source>
</evidence>
<organism evidence="1 2">
    <name type="scientific">Desmospora profundinema</name>
    <dbReference type="NCBI Taxonomy" id="1571184"/>
    <lineage>
        <taxon>Bacteria</taxon>
        <taxon>Bacillati</taxon>
        <taxon>Bacillota</taxon>
        <taxon>Bacilli</taxon>
        <taxon>Bacillales</taxon>
        <taxon>Thermoactinomycetaceae</taxon>
        <taxon>Desmospora</taxon>
    </lineage>
</organism>
<keyword evidence="2" id="KW-1185">Reference proteome</keyword>
<gene>
    <name evidence="1" type="ORF">JOE21_002115</name>
</gene>
<dbReference type="Proteomes" id="UP001185012">
    <property type="component" value="Unassembled WGS sequence"/>
</dbReference>
<proteinExistence type="predicted"/>
<sequence>MPLSNSLCQEEGIDCGPRSRFTKVGEIIYWAEPRSGMAVFVSLQKAHSETREQQ</sequence>
<comment type="caution">
    <text evidence="1">The sequence shown here is derived from an EMBL/GenBank/DDBJ whole genome shotgun (WGS) entry which is preliminary data.</text>
</comment>
<reference evidence="1 2" key="1">
    <citation type="submission" date="2023-07" db="EMBL/GenBank/DDBJ databases">
        <title>Genomic Encyclopedia of Type Strains, Phase IV (KMG-IV): sequencing the most valuable type-strain genomes for metagenomic binning, comparative biology and taxonomic classification.</title>
        <authorList>
            <person name="Goeker M."/>
        </authorList>
    </citation>
    <scope>NUCLEOTIDE SEQUENCE [LARGE SCALE GENOMIC DNA]</scope>
    <source>
        <strain evidence="1 2">DSM 45903</strain>
    </source>
</reference>
<name>A0ABU1IQA4_9BACL</name>